<evidence type="ECO:0000259" key="1">
    <source>
        <dbReference type="Pfam" id="PF00149"/>
    </source>
</evidence>
<proteinExistence type="predicted"/>
<dbReference type="InterPro" id="IPR029052">
    <property type="entry name" value="Metallo-depent_PP-like"/>
</dbReference>
<dbReference type="Gene3D" id="3.60.21.10">
    <property type="match status" value="1"/>
</dbReference>
<reference evidence="3" key="1">
    <citation type="journal article" date="2019" name="Int. J. Syst. Evol. Microbiol.">
        <title>The Global Catalogue of Microorganisms (GCM) 10K type strain sequencing project: providing services to taxonomists for standard genome sequencing and annotation.</title>
        <authorList>
            <consortium name="The Broad Institute Genomics Platform"/>
            <consortium name="The Broad Institute Genome Sequencing Center for Infectious Disease"/>
            <person name="Wu L."/>
            <person name="Ma J."/>
        </authorList>
    </citation>
    <scope>NUCLEOTIDE SEQUENCE [LARGE SCALE GENOMIC DNA]</scope>
    <source>
        <strain evidence="3">KCTC 52168</strain>
    </source>
</reference>
<name>A0ABV7H011_9BURK</name>
<dbReference type="SUPFAM" id="SSF56300">
    <property type="entry name" value="Metallo-dependent phosphatases"/>
    <property type="match status" value="1"/>
</dbReference>
<sequence>MSEIAYDLIGDVHGQAGLLERLLEQLGYVGVGRGFKAPAGRQAVFVGDLIDRGPQQLRVLEIVRAMMDAGDARVIMGNHELNAIGYVERKADGSGYLREHSPEKVAQHAEFLRQVGEGSAAHKEWVDWFRILPLALDLGGVRVVHAWWHQPYVDAIERAHPGGRPIDQDFLHAAFRKGSPEWQAVEGLCKGLEVRLPEGYAFEDHGGHRRHEVRVKWWADRGLSLRDAALLPASQRQFVPEIPLPADLPGGEPKGAPVFVGHYWMKGAPVLQSAKLACLDWSAAKGGPLVAYRWDGEADLVSSHLRWADH</sequence>
<gene>
    <name evidence="2" type="ORF">ACFOEN_06320</name>
</gene>
<dbReference type="RefSeq" id="WP_377302116.1">
    <property type="nucleotide sequence ID" value="NZ_CP180191.1"/>
</dbReference>
<keyword evidence="3" id="KW-1185">Reference proteome</keyword>
<dbReference type="InterPro" id="IPR050126">
    <property type="entry name" value="Ap4A_hydrolase"/>
</dbReference>
<dbReference type="EMBL" id="JBHRTI010000003">
    <property type="protein sequence ID" value="MFC3147254.1"/>
    <property type="molecule type" value="Genomic_DNA"/>
</dbReference>
<organism evidence="2 3">
    <name type="scientific">Piscinibacterium candidicorallinum</name>
    <dbReference type="NCBI Taxonomy" id="1793872"/>
    <lineage>
        <taxon>Bacteria</taxon>
        <taxon>Pseudomonadati</taxon>
        <taxon>Pseudomonadota</taxon>
        <taxon>Betaproteobacteria</taxon>
        <taxon>Burkholderiales</taxon>
        <taxon>Piscinibacterium</taxon>
    </lineage>
</organism>
<dbReference type="Proteomes" id="UP001595556">
    <property type="component" value="Unassembled WGS sequence"/>
</dbReference>
<dbReference type="PANTHER" id="PTHR42850">
    <property type="entry name" value="METALLOPHOSPHOESTERASE"/>
    <property type="match status" value="1"/>
</dbReference>
<comment type="caution">
    <text evidence="2">The sequence shown here is derived from an EMBL/GenBank/DDBJ whole genome shotgun (WGS) entry which is preliminary data.</text>
</comment>
<protein>
    <submittedName>
        <fullName evidence="2">Metallophosphoesterase</fullName>
    </submittedName>
</protein>
<feature type="domain" description="Calcineurin-like phosphoesterase" evidence="1">
    <location>
        <begin position="8"/>
        <end position="147"/>
    </location>
</feature>
<accession>A0ABV7H011</accession>
<dbReference type="Pfam" id="PF00149">
    <property type="entry name" value="Metallophos"/>
    <property type="match status" value="1"/>
</dbReference>
<evidence type="ECO:0000313" key="2">
    <source>
        <dbReference type="EMBL" id="MFC3147254.1"/>
    </source>
</evidence>
<dbReference type="InterPro" id="IPR004843">
    <property type="entry name" value="Calcineurin-like_PHP"/>
</dbReference>
<dbReference type="PANTHER" id="PTHR42850:SF7">
    <property type="entry name" value="BIS(5'-NUCLEOSYL)-TETRAPHOSPHATASE PRPE [ASYMMETRICAL]"/>
    <property type="match status" value="1"/>
</dbReference>
<evidence type="ECO:0000313" key="3">
    <source>
        <dbReference type="Proteomes" id="UP001595556"/>
    </source>
</evidence>